<comment type="caution">
    <text evidence="3">The sequence shown here is derived from an EMBL/GenBank/DDBJ whole genome shotgun (WGS) entry which is preliminary data.</text>
</comment>
<evidence type="ECO:0000256" key="2">
    <source>
        <dbReference type="SAM" id="SignalP"/>
    </source>
</evidence>
<organism evidence="3 4">
    <name type="scientific">Borborobacter arsenicus</name>
    <dbReference type="NCBI Taxonomy" id="1851146"/>
    <lineage>
        <taxon>Bacteria</taxon>
        <taxon>Pseudomonadati</taxon>
        <taxon>Pseudomonadota</taxon>
        <taxon>Alphaproteobacteria</taxon>
        <taxon>Hyphomicrobiales</taxon>
        <taxon>Phyllobacteriaceae</taxon>
        <taxon>Borborobacter</taxon>
    </lineage>
</organism>
<keyword evidence="4" id="KW-1185">Reference proteome</keyword>
<feature type="compositionally biased region" description="Pro residues" evidence="1">
    <location>
        <begin position="95"/>
        <end position="105"/>
    </location>
</feature>
<dbReference type="AlphaFoldDB" id="A0A432V0V3"/>
<protein>
    <submittedName>
        <fullName evidence="3">Uncharacterized protein</fullName>
    </submittedName>
</protein>
<name>A0A432V0V3_9HYPH</name>
<feature type="signal peptide" evidence="2">
    <location>
        <begin position="1"/>
        <end position="21"/>
    </location>
</feature>
<sequence>MSKLARILAIVFLAVFAASTAAQVGTATDMSLTTMDSGMADCQGCPGDDAQASTCDQFCVTVLAAICLPTATELPYVAVIDSAPPGEQSDGRTGPPDPYPPRSIV</sequence>
<feature type="chain" id="PRO_5019435697" evidence="2">
    <location>
        <begin position="22"/>
        <end position="105"/>
    </location>
</feature>
<evidence type="ECO:0000313" key="4">
    <source>
        <dbReference type="Proteomes" id="UP000281647"/>
    </source>
</evidence>
<proteinExistence type="predicted"/>
<accession>A0A432V0V3</accession>
<evidence type="ECO:0000313" key="3">
    <source>
        <dbReference type="EMBL" id="RUM95728.1"/>
    </source>
</evidence>
<dbReference type="RefSeq" id="WP_128628424.1">
    <property type="nucleotide sequence ID" value="NZ_RKST01000032.1"/>
</dbReference>
<dbReference type="Proteomes" id="UP000281647">
    <property type="component" value="Unassembled WGS sequence"/>
</dbReference>
<dbReference type="OrthoDB" id="8101431at2"/>
<gene>
    <name evidence="3" type="ORF">EET67_21630</name>
</gene>
<keyword evidence="2" id="KW-0732">Signal</keyword>
<reference evidence="3 4" key="1">
    <citation type="submission" date="2018-11" db="EMBL/GenBank/DDBJ databases">
        <title>Pseudaminobacter arsenicus sp. nov., an arsenic-resistant bacterium isolated from arsenic-rich aquifers.</title>
        <authorList>
            <person name="Mu Y."/>
        </authorList>
    </citation>
    <scope>NUCLEOTIDE SEQUENCE [LARGE SCALE GENOMIC DNA]</scope>
    <source>
        <strain evidence="3 4">CB3</strain>
    </source>
</reference>
<dbReference type="EMBL" id="RKST01000032">
    <property type="protein sequence ID" value="RUM95728.1"/>
    <property type="molecule type" value="Genomic_DNA"/>
</dbReference>
<feature type="region of interest" description="Disordered" evidence="1">
    <location>
        <begin position="81"/>
        <end position="105"/>
    </location>
</feature>
<evidence type="ECO:0000256" key="1">
    <source>
        <dbReference type="SAM" id="MobiDB-lite"/>
    </source>
</evidence>